<sequence>MRLDKLLANMGVGSRKEVKQLLKAKRITVNEAIVKDNGMHVDPEHDQVCVDEELITYQKHIYLMMHKPPGVVSATSDKRDRTVIDLLSADEKKFDPFPVGRLDKDTEGLLLITNDGELAHRLTSPKKHVEKVYIAYISGEFPENIMEQFQEGLTLDDGYQTKPAKLEIVNKQSNKVKVTITEGKYHQIKRMFITVGCKVTYLKRIQMGNLQLDESLPIGNFRPLTEDELQYCKSLK</sequence>
<dbReference type="PANTHER" id="PTHR47683">
    <property type="entry name" value="PSEUDOURIDINE SYNTHASE FAMILY PROTEIN-RELATED"/>
    <property type="match status" value="1"/>
</dbReference>
<dbReference type="SMART" id="SM00363">
    <property type="entry name" value="S4"/>
    <property type="match status" value="1"/>
</dbReference>
<dbReference type="InterPro" id="IPR042092">
    <property type="entry name" value="PsdUridine_s_RsuA/RluB/E/F_cat"/>
</dbReference>
<proteinExistence type="inferred from homology"/>
<reference evidence="7 8" key="1">
    <citation type="submission" date="2023-02" db="EMBL/GenBank/DDBJ databases">
        <title>Oceanobacillus kimchii IFOP_LL358 isolated form Alexandrium catenella lab strain.</title>
        <authorList>
            <person name="Gajardo G."/>
            <person name="Ueki S."/>
            <person name="Maruyama F."/>
        </authorList>
    </citation>
    <scope>NUCLEOTIDE SEQUENCE [LARGE SCALE GENOMIC DNA]</scope>
    <source>
        <strain evidence="7 8">IFOP_LL358</strain>
    </source>
</reference>
<dbReference type="Pfam" id="PF01479">
    <property type="entry name" value="S4"/>
    <property type="match status" value="1"/>
</dbReference>
<name>A0ABQ5TLH3_9BACI</name>
<evidence type="ECO:0000256" key="3">
    <source>
        <dbReference type="ARBA" id="ARBA00023235"/>
    </source>
</evidence>
<dbReference type="SUPFAM" id="SSF55174">
    <property type="entry name" value="Alpha-L RNA-binding motif"/>
    <property type="match status" value="1"/>
</dbReference>
<dbReference type="EMBL" id="BSKO01000001">
    <property type="protein sequence ID" value="GLO66967.1"/>
    <property type="molecule type" value="Genomic_DNA"/>
</dbReference>
<keyword evidence="8" id="KW-1185">Reference proteome</keyword>
<keyword evidence="3 5" id="KW-0413">Isomerase</keyword>
<organism evidence="7 8">
    <name type="scientific">Oceanobacillus kimchii</name>
    <dbReference type="NCBI Taxonomy" id="746691"/>
    <lineage>
        <taxon>Bacteria</taxon>
        <taxon>Bacillati</taxon>
        <taxon>Bacillota</taxon>
        <taxon>Bacilli</taxon>
        <taxon>Bacillales</taxon>
        <taxon>Bacillaceae</taxon>
        <taxon>Oceanobacillus</taxon>
    </lineage>
</organism>
<evidence type="ECO:0000313" key="7">
    <source>
        <dbReference type="EMBL" id="GLO66967.1"/>
    </source>
</evidence>
<evidence type="ECO:0000313" key="8">
    <source>
        <dbReference type="Proteomes" id="UP001275436"/>
    </source>
</evidence>
<comment type="similarity">
    <text evidence="1 5">Belongs to the pseudouridine synthase RsuA family.</text>
</comment>
<dbReference type="EC" id="5.4.99.-" evidence="5"/>
<gene>
    <name evidence="7" type="ORF">MACH08_27510</name>
</gene>
<evidence type="ECO:0000259" key="6">
    <source>
        <dbReference type="SMART" id="SM00363"/>
    </source>
</evidence>
<dbReference type="SUPFAM" id="SSF55120">
    <property type="entry name" value="Pseudouridine synthase"/>
    <property type="match status" value="1"/>
</dbReference>
<dbReference type="InterPro" id="IPR006145">
    <property type="entry name" value="PsdUridine_synth_RsuA/RluA"/>
</dbReference>
<dbReference type="InterPro" id="IPR036986">
    <property type="entry name" value="S4_RNA-bd_sf"/>
</dbReference>
<evidence type="ECO:0000256" key="4">
    <source>
        <dbReference type="PROSITE-ProRule" id="PRU00182"/>
    </source>
</evidence>
<protein>
    <recommendedName>
        <fullName evidence="5">Pseudouridine synthase</fullName>
        <ecNumber evidence="5">5.4.99.-</ecNumber>
    </recommendedName>
</protein>
<dbReference type="InterPro" id="IPR018496">
    <property type="entry name" value="PsdUridine_synth_RsuA/RluB_CS"/>
</dbReference>
<dbReference type="RefSeq" id="WP_017797414.1">
    <property type="nucleotide sequence ID" value="NZ_BSKO01000001.1"/>
</dbReference>
<dbReference type="Gene3D" id="3.10.290.10">
    <property type="entry name" value="RNA-binding S4 domain"/>
    <property type="match status" value="1"/>
</dbReference>
<dbReference type="Gene3D" id="3.30.70.580">
    <property type="entry name" value="Pseudouridine synthase I, catalytic domain, N-terminal subdomain"/>
    <property type="match status" value="1"/>
</dbReference>
<dbReference type="Gene3D" id="3.30.70.1560">
    <property type="entry name" value="Alpha-L RNA-binding motif"/>
    <property type="match status" value="1"/>
</dbReference>
<accession>A0ABQ5TLH3</accession>
<evidence type="ECO:0000256" key="1">
    <source>
        <dbReference type="ARBA" id="ARBA00008348"/>
    </source>
</evidence>
<keyword evidence="2 4" id="KW-0694">RNA-binding</keyword>
<dbReference type="NCBIfam" id="TIGR00093">
    <property type="entry name" value="pseudouridine synthase"/>
    <property type="match status" value="1"/>
</dbReference>
<dbReference type="InterPro" id="IPR020094">
    <property type="entry name" value="TruA/RsuA/RluB/E/F_N"/>
</dbReference>
<evidence type="ECO:0000256" key="2">
    <source>
        <dbReference type="ARBA" id="ARBA00022884"/>
    </source>
</evidence>
<dbReference type="PROSITE" id="PS01149">
    <property type="entry name" value="PSI_RSU"/>
    <property type="match status" value="1"/>
</dbReference>
<dbReference type="Proteomes" id="UP001275436">
    <property type="component" value="Unassembled WGS sequence"/>
</dbReference>
<evidence type="ECO:0000256" key="5">
    <source>
        <dbReference type="RuleBase" id="RU003887"/>
    </source>
</evidence>
<dbReference type="PROSITE" id="PS50889">
    <property type="entry name" value="S4"/>
    <property type="match status" value="1"/>
</dbReference>
<comment type="caution">
    <text evidence="7">The sequence shown here is derived from an EMBL/GenBank/DDBJ whole genome shotgun (WGS) entry which is preliminary data.</text>
</comment>
<dbReference type="InterPro" id="IPR050343">
    <property type="entry name" value="RsuA_PseudoU_synthase"/>
</dbReference>
<dbReference type="InterPro" id="IPR020103">
    <property type="entry name" value="PsdUridine_synth_cat_dom_sf"/>
</dbReference>
<dbReference type="PANTHER" id="PTHR47683:SF4">
    <property type="entry name" value="PSEUDOURIDINE SYNTHASE"/>
    <property type="match status" value="1"/>
</dbReference>
<feature type="domain" description="RNA-binding S4" evidence="6">
    <location>
        <begin position="1"/>
        <end position="59"/>
    </location>
</feature>
<dbReference type="InterPro" id="IPR002942">
    <property type="entry name" value="S4_RNA-bd"/>
</dbReference>
<dbReference type="CDD" id="cd00165">
    <property type="entry name" value="S4"/>
    <property type="match status" value="1"/>
</dbReference>
<dbReference type="CDD" id="cd02553">
    <property type="entry name" value="PseudoU_synth_RsuA"/>
    <property type="match status" value="1"/>
</dbReference>
<dbReference type="Pfam" id="PF00849">
    <property type="entry name" value="PseudoU_synth_2"/>
    <property type="match status" value="1"/>
</dbReference>
<dbReference type="InterPro" id="IPR000748">
    <property type="entry name" value="PsdUridine_synth_RsuA/RluB/E/F"/>
</dbReference>